<dbReference type="Proteomes" id="UP000824881">
    <property type="component" value="Unassembled WGS sequence"/>
</dbReference>
<evidence type="ECO:0000313" key="1">
    <source>
        <dbReference type="EMBL" id="KAG9225007.1"/>
    </source>
</evidence>
<sequence length="673" mass="73419">MAGANYMGGKRNAVKARSKNPVLRAQKDFFGRQRLGLGPLPKAMLSTAVGTAQGIGTAPSEIDLHHAKRRRRNSACSEEDYGFVPGPTPVKPPVSRLILEASGSSNKRSKVLDALDETDPMFIRAALDRVLKMPDLAGLLPRVPIQMLASGAKRRRTDLDVGSRDNNKGQHLLYPPADRHSRSPEGQVLRKTHHEHDVSSPRCLRPPLPNQRRVVTQSGSSLPDSSIPSSDLALTSSPSSLGLRQPGSPEFRTRSYDVSKDAISVENLLYQDDPWQALDILLDFKPSSFPRRSTSYEDPVASRLNLNPLHERTSNTRTGATILNDERYNMSKSGESSRHNLSSDSPPQQEFSASLLSFSVFASDRVSDMSRSSKRSHRPVRFFVDSIKPPHSDGQAGYISGSEILEVSSHHGDSSTRLSSPLHHISSASWNLPPNFALRHASPRSNKNELDATDSSPHNSLLEPALHSPAVCPDQIYNGDSPLQHVLSVIDAASPLPLSEDIGRYSTRLPGAYSPLQRQSLNKANPSSPVGDHEHIFFDDPAGPDLDGEAITDIPGVGPYNEDSNPPIQASQTAMTSRSARQSRFNPSANVERSVDFDDELDFPDEVDNETVDQPYLSHNAASVAQIKTSTAMTNHNLSDPCSPLDASSLLLRKDEGVYIGPCLFSDEGEESD</sequence>
<name>A0ACB7J362_PLECO</name>
<dbReference type="EMBL" id="WQMT02000003">
    <property type="protein sequence ID" value="KAG9225007.1"/>
    <property type="molecule type" value="Genomic_DNA"/>
</dbReference>
<protein>
    <submittedName>
        <fullName evidence="1">Uncharacterized protein</fullName>
    </submittedName>
</protein>
<accession>A0ACB7J362</accession>
<proteinExistence type="predicted"/>
<comment type="caution">
    <text evidence="1">The sequence shown here is derived from an EMBL/GenBank/DDBJ whole genome shotgun (WGS) entry which is preliminary data.</text>
</comment>
<keyword evidence="2" id="KW-1185">Reference proteome</keyword>
<reference evidence="1 2" key="1">
    <citation type="journal article" date="2021" name="Appl. Environ. Microbiol.">
        <title>Genetic linkage and physical mapping for an oyster mushroom Pleurotus cornucopiae and QTL analysis for the trait cap color.</title>
        <authorList>
            <person name="Zhang Y."/>
            <person name="Gao W."/>
            <person name="Sonnenberg A."/>
            <person name="Chen Q."/>
            <person name="Zhang J."/>
            <person name="Huang C."/>
        </authorList>
    </citation>
    <scope>NUCLEOTIDE SEQUENCE [LARGE SCALE GENOMIC DNA]</scope>
    <source>
        <strain evidence="1">CCMSSC00406</strain>
    </source>
</reference>
<gene>
    <name evidence="1" type="ORF">CCMSSC00406_0001842</name>
</gene>
<evidence type="ECO:0000313" key="2">
    <source>
        <dbReference type="Proteomes" id="UP000824881"/>
    </source>
</evidence>
<organism evidence="1 2">
    <name type="scientific">Pleurotus cornucopiae</name>
    <name type="common">Cornucopia mushroom</name>
    <dbReference type="NCBI Taxonomy" id="5321"/>
    <lineage>
        <taxon>Eukaryota</taxon>
        <taxon>Fungi</taxon>
        <taxon>Dikarya</taxon>
        <taxon>Basidiomycota</taxon>
        <taxon>Agaricomycotina</taxon>
        <taxon>Agaricomycetes</taxon>
        <taxon>Agaricomycetidae</taxon>
        <taxon>Agaricales</taxon>
        <taxon>Pleurotineae</taxon>
        <taxon>Pleurotaceae</taxon>
        <taxon>Pleurotus</taxon>
    </lineage>
</organism>